<dbReference type="Pfam" id="PF02545">
    <property type="entry name" value="Maf"/>
    <property type="match status" value="1"/>
</dbReference>
<keyword evidence="3" id="KW-0546">Nucleotide metabolism</keyword>
<comment type="subcellular location">
    <subcellularLocation>
        <location evidence="3">Cytoplasm</location>
    </subcellularLocation>
</comment>
<keyword evidence="3" id="KW-0963">Cytoplasm</keyword>
<dbReference type="InterPro" id="IPR029001">
    <property type="entry name" value="ITPase-like_fam"/>
</dbReference>
<evidence type="ECO:0000256" key="3">
    <source>
        <dbReference type="HAMAP-Rule" id="MF_00528"/>
    </source>
</evidence>
<dbReference type="HAMAP" id="MF_00528">
    <property type="entry name" value="Maf"/>
    <property type="match status" value="1"/>
</dbReference>
<name>A0A9X5BDG0_9FIRM</name>
<comment type="catalytic activity">
    <reaction evidence="3">
        <text>dTTP + H2O = dTMP + diphosphate + H(+)</text>
        <dbReference type="Rhea" id="RHEA:28534"/>
        <dbReference type="ChEBI" id="CHEBI:15377"/>
        <dbReference type="ChEBI" id="CHEBI:15378"/>
        <dbReference type="ChEBI" id="CHEBI:33019"/>
        <dbReference type="ChEBI" id="CHEBI:37568"/>
        <dbReference type="ChEBI" id="CHEBI:63528"/>
        <dbReference type="EC" id="3.6.1.9"/>
    </reaction>
</comment>
<comment type="cofactor">
    <cofactor evidence="1 3">
        <name>a divalent metal cation</name>
        <dbReference type="ChEBI" id="CHEBI:60240"/>
    </cofactor>
</comment>
<evidence type="ECO:0000256" key="2">
    <source>
        <dbReference type="ARBA" id="ARBA00022801"/>
    </source>
</evidence>
<comment type="similarity">
    <text evidence="3">Belongs to the Maf family. YhdE subfamily.</text>
</comment>
<dbReference type="Proteomes" id="UP001154420">
    <property type="component" value="Unassembled WGS sequence"/>
</dbReference>
<dbReference type="InterPro" id="IPR003697">
    <property type="entry name" value="Maf-like"/>
</dbReference>
<comment type="function">
    <text evidence="3">Nucleoside triphosphate pyrophosphatase that hydrolyzes dTTP and UTP. May have a dual role in cell division arrest and in preventing the incorporation of modified nucleotides into cellular nucleic acids.</text>
</comment>
<feature type="site" description="Important for substrate specificity" evidence="3">
    <location>
        <position position="170"/>
    </location>
</feature>
<comment type="caution">
    <text evidence="4">The sequence shown here is derived from an EMBL/GenBank/DDBJ whole genome shotgun (WGS) entry which is preliminary data.</text>
</comment>
<comment type="catalytic activity">
    <reaction evidence="3">
        <text>UTP + H2O = UMP + diphosphate + H(+)</text>
        <dbReference type="Rhea" id="RHEA:29395"/>
        <dbReference type="ChEBI" id="CHEBI:15377"/>
        <dbReference type="ChEBI" id="CHEBI:15378"/>
        <dbReference type="ChEBI" id="CHEBI:33019"/>
        <dbReference type="ChEBI" id="CHEBI:46398"/>
        <dbReference type="ChEBI" id="CHEBI:57865"/>
        <dbReference type="EC" id="3.6.1.9"/>
    </reaction>
</comment>
<dbReference type="RefSeq" id="WP_160558803.1">
    <property type="nucleotide sequence ID" value="NZ_QZDT01000003.1"/>
</dbReference>
<dbReference type="SUPFAM" id="SSF52972">
    <property type="entry name" value="ITPase-like"/>
    <property type="match status" value="1"/>
</dbReference>
<comment type="caution">
    <text evidence="3">Lacks conserved residue(s) required for the propagation of feature annotation.</text>
</comment>
<dbReference type="GO" id="GO:0009117">
    <property type="term" value="P:nucleotide metabolic process"/>
    <property type="evidence" value="ECO:0007669"/>
    <property type="project" value="UniProtKB-KW"/>
</dbReference>
<dbReference type="PIRSF" id="PIRSF006305">
    <property type="entry name" value="Maf"/>
    <property type="match status" value="1"/>
</dbReference>
<proteinExistence type="inferred from homology"/>
<dbReference type="GO" id="GO:0047429">
    <property type="term" value="F:nucleoside triphosphate diphosphatase activity"/>
    <property type="evidence" value="ECO:0007669"/>
    <property type="project" value="UniProtKB-EC"/>
</dbReference>
<dbReference type="EC" id="3.6.1.9" evidence="3"/>
<protein>
    <recommendedName>
        <fullName evidence="3">dTTP/UTP pyrophosphatase</fullName>
        <shortName evidence="3">dTTPase/UTPase</shortName>
        <ecNumber evidence="3">3.6.1.9</ecNumber>
    </recommendedName>
    <alternativeName>
        <fullName evidence="3">Nucleoside triphosphate pyrophosphatase</fullName>
    </alternativeName>
    <alternativeName>
        <fullName evidence="3">Nucleotide pyrophosphatase</fullName>
        <shortName evidence="3">Nucleotide PPase</shortName>
    </alternativeName>
</protein>
<accession>A0A9X5BDG0</accession>
<keyword evidence="5" id="KW-1185">Reference proteome</keyword>
<dbReference type="Gene3D" id="3.90.950.10">
    <property type="match status" value="1"/>
</dbReference>
<dbReference type="NCBIfam" id="TIGR00172">
    <property type="entry name" value="maf"/>
    <property type="match status" value="1"/>
</dbReference>
<dbReference type="CDD" id="cd00555">
    <property type="entry name" value="Maf"/>
    <property type="match status" value="1"/>
</dbReference>
<evidence type="ECO:0000313" key="4">
    <source>
        <dbReference type="EMBL" id="NBJ91728.1"/>
    </source>
</evidence>
<dbReference type="PANTHER" id="PTHR43213">
    <property type="entry name" value="BIFUNCTIONAL DTTP/UTP PYROPHOSPHATASE/METHYLTRANSFERASE PROTEIN-RELATED"/>
    <property type="match status" value="1"/>
</dbReference>
<gene>
    <name evidence="4" type="ORF">D5281_03750</name>
</gene>
<evidence type="ECO:0000256" key="1">
    <source>
        <dbReference type="ARBA" id="ARBA00001968"/>
    </source>
</evidence>
<sequence>MNKLGYKLILASASPRRRELLDQIGMEFEVMPSGVEEKMESTVPYEMVMELSARKARDIFHRLSPEKRNGAVVAGADTVVAVENKILGKPKDEKEAQEMLSLLQGRTHQVYTGVTLIWKEHAQQTEGEEMGKTSFYERTDVTMYPMSEEEICAYVESGEPMDKAGAYGIQGKCAAYVKEINGDFYNVVGLPIARLYQEMKKISLVHEHRGDMNAASQE</sequence>
<evidence type="ECO:0000313" key="5">
    <source>
        <dbReference type="Proteomes" id="UP001154420"/>
    </source>
</evidence>
<feature type="active site" description="Proton acceptor" evidence="3">
    <location>
        <position position="77"/>
    </location>
</feature>
<dbReference type="EMBL" id="QZDT01000003">
    <property type="protein sequence ID" value="NBJ91728.1"/>
    <property type="molecule type" value="Genomic_DNA"/>
</dbReference>
<feature type="site" description="Important for substrate specificity" evidence="3">
    <location>
        <position position="16"/>
    </location>
</feature>
<organism evidence="4 5">
    <name type="scientific">Parablautia muri</name>
    <dbReference type="NCBI Taxonomy" id="2320879"/>
    <lineage>
        <taxon>Bacteria</taxon>
        <taxon>Bacillati</taxon>
        <taxon>Bacillota</taxon>
        <taxon>Clostridia</taxon>
        <taxon>Lachnospirales</taxon>
        <taxon>Lachnospiraceae</taxon>
        <taxon>Parablautia</taxon>
    </lineage>
</organism>
<dbReference type="GO" id="GO:0005737">
    <property type="term" value="C:cytoplasm"/>
    <property type="evidence" value="ECO:0007669"/>
    <property type="project" value="UniProtKB-SubCell"/>
</dbReference>
<reference evidence="4" key="1">
    <citation type="submission" date="2018-09" db="EMBL/GenBank/DDBJ databases">
        <title>Murine metabolic-syndrome-specific gut microbial biobank.</title>
        <authorList>
            <person name="Liu C."/>
        </authorList>
    </citation>
    <scope>NUCLEOTIDE SEQUENCE</scope>
    <source>
        <strain evidence="4">D42-62</strain>
    </source>
</reference>
<dbReference type="AlphaFoldDB" id="A0A9X5BDG0"/>
<keyword evidence="2 3" id="KW-0378">Hydrolase</keyword>
<dbReference type="PANTHER" id="PTHR43213:SF5">
    <property type="entry name" value="BIFUNCTIONAL DTTP_UTP PYROPHOSPHATASE_METHYLTRANSFERASE PROTEIN-RELATED"/>
    <property type="match status" value="1"/>
</dbReference>
<feature type="site" description="Important for substrate specificity" evidence="3">
    <location>
        <position position="78"/>
    </location>
</feature>
<dbReference type="OrthoDB" id="9807767at2"/>